<gene>
    <name evidence="1" type="ORF">SAMEA44547418_00033</name>
</gene>
<accession>A0A239Y041</accession>
<keyword evidence="2" id="KW-1185">Reference proteome</keyword>
<dbReference type="RefSeq" id="WP_095064667.1">
    <property type="nucleotide sequence ID" value="NZ_LT906470.1"/>
</dbReference>
<dbReference type="KEGG" id="vrm:44547418_00033"/>
<dbReference type="AlphaFoldDB" id="A0A239Y041"/>
<evidence type="ECO:0000313" key="2">
    <source>
        <dbReference type="Proteomes" id="UP000214973"/>
    </source>
</evidence>
<protein>
    <submittedName>
        <fullName evidence="1">Uncharacterized protein</fullName>
    </submittedName>
</protein>
<name>A0A239Y041_9FIRM</name>
<reference evidence="1 2" key="1">
    <citation type="submission" date="2017-06" db="EMBL/GenBank/DDBJ databases">
        <authorList>
            <consortium name="Pathogen Informatics"/>
        </authorList>
    </citation>
    <scope>NUCLEOTIDE SEQUENCE [LARGE SCALE GENOMIC DNA]</scope>
    <source>
        <strain evidence="1 2">NCTC12018</strain>
    </source>
</reference>
<evidence type="ECO:0000313" key="1">
    <source>
        <dbReference type="EMBL" id="SNV52257.1"/>
    </source>
</evidence>
<organism evidence="1 2">
    <name type="scientific">Veillonella rodentium</name>
    <dbReference type="NCBI Taxonomy" id="248315"/>
    <lineage>
        <taxon>Bacteria</taxon>
        <taxon>Bacillati</taxon>
        <taxon>Bacillota</taxon>
        <taxon>Negativicutes</taxon>
        <taxon>Veillonellales</taxon>
        <taxon>Veillonellaceae</taxon>
        <taxon>Veillonella</taxon>
    </lineage>
</organism>
<proteinExistence type="predicted"/>
<dbReference type="Proteomes" id="UP000214973">
    <property type="component" value="Chromosome 1"/>
</dbReference>
<sequence length="201" mass="22801">MTSHDGVAELMISRLSQGEDLDLVYANPENHIVCLIPTYENGADSTLCYYVDGRQVLIDKPIRLVTRELALKEGLRPGCMLSSDGHRSAYTAPRIFGPHMTLAHIKCRRSIGKDVVYGLFNVAIPYEYRVEEGPQSDTSYIRVADFEPILVYQSPAQVRRKLAEAMMEHCHYVRKMMARIKMSGNPHVVAELFIAWRDLTT</sequence>
<dbReference type="EMBL" id="LT906470">
    <property type="protein sequence ID" value="SNV52257.1"/>
    <property type="molecule type" value="Genomic_DNA"/>
</dbReference>